<feature type="compositionally biased region" description="Basic and acidic residues" evidence="1">
    <location>
        <begin position="149"/>
        <end position="202"/>
    </location>
</feature>
<dbReference type="EMBL" id="CP025989">
    <property type="protein sequence ID" value="AWD33085.1"/>
    <property type="molecule type" value="Genomic_DNA"/>
</dbReference>
<proteinExistence type="predicted"/>
<keyword evidence="2" id="KW-0812">Transmembrane</keyword>
<feature type="compositionally biased region" description="Basic and acidic residues" evidence="1">
    <location>
        <begin position="215"/>
        <end position="225"/>
    </location>
</feature>
<sequence length="325" mass="37368">MKREIVISIILHCICIMAVSFFSLLSINEEKRIQSTTMKMSIAQVMAKQEEPNSTPIEFDKVYQSVEERTFSQSVEEHTFSKVQEHIENTKPQEPEVIDEVKQLPEEKIVKKRDVDAVKKSEKSQKKAESKKPLKKEQKNDQNVSKKKKTEDTKKSMKKESIKKGQKKEDAKKNIKKEDIKKSAAKGKSDDKKDGSKKDTKNIKKNNSNGINNTSEERGFAKEGVSDEEKKAIIDQISEYYYLDYHHATDVMYVKIRFKVSKSGNIYDIKVMERKGVENNAYKKFVTNAILTLENASPLLKLPAVTKYDEWKEIVIEFDSSGKIG</sequence>
<dbReference type="AlphaFoldDB" id="A0A2U8BS04"/>
<feature type="transmembrane region" description="Helical" evidence="2">
    <location>
        <begin position="6"/>
        <end position="25"/>
    </location>
</feature>
<dbReference type="Gene3D" id="3.30.1150.10">
    <property type="match status" value="1"/>
</dbReference>
<evidence type="ECO:0000313" key="3">
    <source>
        <dbReference type="EMBL" id="AWD33085.1"/>
    </source>
</evidence>
<keyword evidence="2" id="KW-0472">Membrane</keyword>
<organism evidence="3 4">
    <name type="scientific">Candidatus Fokinia solitaria</name>
    <dbReference type="NCBI Taxonomy" id="1802984"/>
    <lineage>
        <taxon>Bacteria</taxon>
        <taxon>Pseudomonadati</taxon>
        <taxon>Pseudomonadota</taxon>
        <taxon>Alphaproteobacteria</taxon>
        <taxon>Rickettsiales</taxon>
        <taxon>Candidatus Midichloriaceae</taxon>
        <taxon>Candidatus Fokinia</taxon>
    </lineage>
</organism>
<protein>
    <submittedName>
        <fullName evidence="3">Uncharacterized protein</fullName>
    </submittedName>
</protein>
<feature type="compositionally biased region" description="Low complexity" evidence="1">
    <location>
        <begin position="205"/>
        <end position="214"/>
    </location>
</feature>
<keyword evidence="4" id="KW-1185">Reference proteome</keyword>
<dbReference type="Proteomes" id="UP000244519">
    <property type="component" value="Chromosome"/>
</dbReference>
<accession>A0A2U8BS04</accession>
<reference evidence="3 4" key="1">
    <citation type="journal article" date="2018" name="Genome Biol. Evol.">
        <title>The Genome Sequence of "Candidatus Fokinia solitaria": Insights on Reductive Evolution in Rickettsiales.</title>
        <authorList>
            <person name="Floriano A.M."/>
            <person name="Castelli M."/>
            <person name="Krenek S."/>
            <person name="Berendonk T.U."/>
            <person name="Bazzocchi C."/>
            <person name="Petroni G."/>
            <person name="Sassera D."/>
        </authorList>
    </citation>
    <scope>NUCLEOTIDE SEQUENCE [LARGE SCALE GENOMIC DNA]</scope>
    <source>
        <strain evidence="3">Rio ETE_ALG 3VII</strain>
    </source>
</reference>
<feature type="compositionally biased region" description="Basic and acidic residues" evidence="1">
    <location>
        <begin position="113"/>
        <end position="140"/>
    </location>
</feature>
<dbReference type="SUPFAM" id="SSF74653">
    <property type="entry name" value="TolA/TonB C-terminal domain"/>
    <property type="match status" value="1"/>
</dbReference>
<evidence type="ECO:0000313" key="4">
    <source>
        <dbReference type="Proteomes" id="UP000244519"/>
    </source>
</evidence>
<name>A0A2U8BS04_9RICK</name>
<keyword evidence="2" id="KW-1133">Transmembrane helix</keyword>
<evidence type="ECO:0000256" key="1">
    <source>
        <dbReference type="SAM" id="MobiDB-lite"/>
    </source>
</evidence>
<dbReference type="KEGG" id="fso:Fsol_00286"/>
<evidence type="ECO:0000256" key="2">
    <source>
        <dbReference type="SAM" id="Phobius"/>
    </source>
</evidence>
<feature type="region of interest" description="Disordered" evidence="1">
    <location>
        <begin position="113"/>
        <end position="225"/>
    </location>
</feature>
<gene>
    <name evidence="3" type="ORF">Fsol_00286</name>
</gene>